<sequence length="746" mass="85918">MLRRTVTGFRALRQWGPRSSRRKLYHNQLVPDTSFHPYTDFYTTRDKIRSRDVNDSPNDTSGISRLEELLANEAPRKQDQHKRRSTTRHGGALANEVYIRELPASLKHALSRSCDSHMRLEILLRHKDPLRVYYPTLEKFVQMEFGVVDSMSELCLDNRIGPDLIVRLVRYLLLHKRFDQVASIYLHMTLDSFPNLELLDKINEMVFMTLREDHDLEIGFQQLMKFVFIGVNGDVKIFKHIFSNVTNNGETLTRYGFQHPRFLNLLRVLQLEALVNSCSNVEVLPPEYKETDLDFVNLSLALRMIKSGRAREALLHLQERGILSNNPDGLFHRLVYQAQSDSPLTSSEISRLCLSFFKRCRDVKFGLYDRAIWSRVTNSQNYHRKSIKLINDTTLQKQLISDYLKKLLKQRKLGLAKVILSENCQCVNDLNMNNVVSVLLLSRDSKLLESVVTSLTPMRRNLMFDLAYIRIIYSRSKQLTPPDSLLTDVEWLLQGFDYRITDSNMFKMNSFMASLPESLRHGLLSKIKGPTTISPYTQLVKACRSVDTTLVLIQQGNIFKSRSELLKIGQIIANYLSNGQIIEILQKLYTSSQPMFHSLHQKVTMSLLSTKEFERCNTIINACPETKSIQLLNNALLLDNPSNVTKLIQQVTINTPKQQHEQLTTFKRLMDTPNAMPYCLSRDVKRVLGRSSPMNKATTVMLVKHTIDGIKKRNDGNVIATDRLKWALAQCARYKVPKSVIHGLVD</sequence>
<gene>
    <name evidence="2" type="ORF">CYFA0S_21e01530g</name>
</gene>
<evidence type="ECO:0000313" key="2">
    <source>
        <dbReference type="EMBL" id="CDR46044.1"/>
    </source>
</evidence>
<organism evidence="2">
    <name type="scientific">Cyberlindnera fabianii</name>
    <name type="common">Yeast</name>
    <name type="synonym">Hansenula fabianii</name>
    <dbReference type="NCBI Taxonomy" id="36022"/>
    <lineage>
        <taxon>Eukaryota</taxon>
        <taxon>Fungi</taxon>
        <taxon>Dikarya</taxon>
        <taxon>Ascomycota</taxon>
        <taxon>Saccharomycotina</taxon>
        <taxon>Saccharomycetes</taxon>
        <taxon>Phaffomycetales</taxon>
        <taxon>Phaffomycetaceae</taxon>
        <taxon>Cyberlindnera</taxon>
    </lineage>
</organism>
<name>A0A061BGG4_CYBFA</name>
<accession>A0A061BGG4</accession>
<dbReference type="EMBL" id="LK052906">
    <property type="protein sequence ID" value="CDR46044.1"/>
    <property type="molecule type" value="Genomic_DNA"/>
</dbReference>
<proteinExistence type="predicted"/>
<protein>
    <submittedName>
        <fullName evidence="2">CYFA0S21e01530g1_1</fullName>
    </submittedName>
</protein>
<reference evidence="2" key="1">
    <citation type="journal article" date="2014" name="Genome Announc.">
        <title>Genome sequence of the yeast Cyberlindnera fabianii (Hansenula fabianii).</title>
        <authorList>
            <person name="Freel K.C."/>
            <person name="Sarilar V."/>
            <person name="Neuveglise C."/>
            <person name="Devillers H."/>
            <person name="Friedrich A."/>
            <person name="Schacherer J."/>
        </authorList>
    </citation>
    <scope>NUCLEOTIDE SEQUENCE</scope>
    <source>
        <strain evidence="2">YJS4271</strain>
    </source>
</reference>
<feature type="region of interest" description="Disordered" evidence="1">
    <location>
        <begin position="70"/>
        <end position="90"/>
    </location>
</feature>
<dbReference type="VEuPathDB" id="FungiDB:BON22_5295"/>
<evidence type="ECO:0000256" key="1">
    <source>
        <dbReference type="SAM" id="MobiDB-lite"/>
    </source>
</evidence>
<dbReference type="OrthoDB" id="3981101at2759"/>
<dbReference type="AlphaFoldDB" id="A0A061BGG4"/>